<organism evidence="5 6">
    <name type="scientific">Stieleria varia</name>
    <dbReference type="NCBI Taxonomy" id="2528005"/>
    <lineage>
        <taxon>Bacteria</taxon>
        <taxon>Pseudomonadati</taxon>
        <taxon>Planctomycetota</taxon>
        <taxon>Planctomycetia</taxon>
        <taxon>Pirellulales</taxon>
        <taxon>Pirellulaceae</taxon>
        <taxon>Stieleria</taxon>
    </lineage>
</organism>
<dbReference type="FunFam" id="3.40.960.10:FF:000002">
    <property type="entry name" value="DNA helicase related protein"/>
    <property type="match status" value="1"/>
</dbReference>
<dbReference type="Gene3D" id="3.40.50.300">
    <property type="entry name" value="P-loop containing nucleotide triphosphate hydrolases"/>
    <property type="match status" value="3"/>
</dbReference>
<keyword evidence="6" id="KW-1185">Reference proteome</keyword>
<dbReference type="OrthoDB" id="9757917at2"/>
<keyword evidence="5" id="KW-0347">Helicase</keyword>
<dbReference type="PANTHER" id="PTHR10887:SF530">
    <property type="entry name" value="SUPERFAMILY I DNA HELICASES"/>
    <property type="match status" value="1"/>
</dbReference>
<evidence type="ECO:0000259" key="4">
    <source>
        <dbReference type="Pfam" id="PF18741"/>
    </source>
</evidence>
<dbReference type="GO" id="GO:0016787">
    <property type="term" value="F:hydrolase activity"/>
    <property type="evidence" value="ECO:0007669"/>
    <property type="project" value="UniProtKB-KW"/>
</dbReference>
<comment type="caution">
    <text evidence="5">The sequence shown here is derived from an EMBL/GenBank/DDBJ whole genome shotgun (WGS) entry which is preliminary data.</text>
</comment>
<evidence type="ECO:0000313" key="5">
    <source>
        <dbReference type="EMBL" id="TWT98669.1"/>
    </source>
</evidence>
<protein>
    <submittedName>
        <fullName evidence="5">ATP-dependent RecD-like DNA helicase</fullName>
        <ecNumber evidence="5">3.6.4.12</ecNumber>
    </submittedName>
</protein>
<proteinExistence type="predicted"/>
<dbReference type="Pfam" id="PF13087">
    <property type="entry name" value="AAA_12"/>
    <property type="match status" value="1"/>
</dbReference>
<feature type="compositionally biased region" description="Basic and acidic residues" evidence="1">
    <location>
        <begin position="72"/>
        <end position="81"/>
    </location>
</feature>
<feature type="domain" description="DNA2/NAM7 helicase-like C-terminal" evidence="3">
    <location>
        <begin position="1019"/>
        <end position="1210"/>
    </location>
</feature>
<dbReference type="InterPro" id="IPR041679">
    <property type="entry name" value="DNA2/NAM7-like_C"/>
</dbReference>
<dbReference type="SUPFAM" id="SSF52980">
    <property type="entry name" value="Restriction endonuclease-like"/>
    <property type="match status" value="1"/>
</dbReference>
<feature type="domain" description="DNA2/NAM7 helicase helicase" evidence="2">
    <location>
        <begin position="951"/>
        <end position="992"/>
    </location>
</feature>
<dbReference type="InterPro" id="IPR025103">
    <property type="entry name" value="DUF4011"/>
</dbReference>
<dbReference type="SUPFAM" id="SSF52540">
    <property type="entry name" value="P-loop containing nucleoside triphosphate hydrolases"/>
    <property type="match status" value="1"/>
</dbReference>
<dbReference type="Pfam" id="PF13195">
    <property type="entry name" value="DUF4011"/>
    <property type="match status" value="1"/>
</dbReference>
<feature type="domain" description="Restriction endonuclease type II-like" evidence="4">
    <location>
        <begin position="1256"/>
        <end position="1353"/>
    </location>
</feature>
<dbReference type="GO" id="GO:0003678">
    <property type="term" value="F:DNA helicase activity"/>
    <property type="evidence" value="ECO:0007669"/>
    <property type="project" value="UniProtKB-EC"/>
</dbReference>
<name>A0A5C6AGD3_9BACT</name>
<dbReference type="EMBL" id="SJPN01000006">
    <property type="protein sequence ID" value="TWT98669.1"/>
    <property type="molecule type" value="Genomic_DNA"/>
</dbReference>
<dbReference type="InterPro" id="IPR011335">
    <property type="entry name" value="Restrct_endonuc-II-like"/>
</dbReference>
<dbReference type="InterPro" id="IPR027417">
    <property type="entry name" value="P-loop_NTPase"/>
</dbReference>
<dbReference type="Pfam" id="PF18741">
    <property type="entry name" value="MTES_1575"/>
    <property type="match status" value="1"/>
</dbReference>
<evidence type="ECO:0000313" key="6">
    <source>
        <dbReference type="Proteomes" id="UP000320176"/>
    </source>
</evidence>
<keyword evidence="5" id="KW-0378">Hydrolase</keyword>
<feature type="region of interest" description="Disordered" evidence="1">
    <location>
        <begin position="61"/>
        <end position="104"/>
    </location>
</feature>
<dbReference type="Gene3D" id="3.40.960.10">
    <property type="entry name" value="VSR Endonuclease"/>
    <property type="match status" value="1"/>
</dbReference>
<dbReference type="Pfam" id="PF13086">
    <property type="entry name" value="AAA_11"/>
    <property type="match status" value="2"/>
</dbReference>
<dbReference type="EC" id="3.6.4.12" evidence="5"/>
<dbReference type="FunFam" id="3.40.50.300:FF:002063">
    <property type="entry name" value="DNA helicase related protein"/>
    <property type="match status" value="1"/>
</dbReference>
<dbReference type="InterPro" id="IPR049468">
    <property type="entry name" value="Restrct_endonuc-II-like_dom"/>
</dbReference>
<evidence type="ECO:0000259" key="3">
    <source>
        <dbReference type="Pfam" id="PF13087"/>
    </source>
</evidence>
<sequence length="1360" mass="153876">MSDSNIPEQLERARVELLDLTARNRLINTSRSSSRSSRLEIVDELSDDVFHRLCVKRRRMTFLPKPDQTDSGDPKPEREPANDNELQQPDEPSLPTGAGDNHLQTELDSQKLQTRLLRTFYDARTYEQEHGANVLYLATGFLKWFESPSSDKPRYAPLILIPVTLERTSANAKFRVTATEEEISTNLSLSEKLRLEFEISLPEIPESISDSDDFRPSDYFNAVRQAIVDQPRWEVLDNDMVLWLYSFAKFLMYQDLKPESWPENQRIHAHPLIESLLGDGFDSGQVIFDEHDDVDRIITPSEMFHVMDADSSQMLVIEESKCGTNLVVQGPPGTGKSQTITNMIATAVQAGKRVLFIAEKMAALDVVKRRLTHVGLGDMCLELHSHKANKREVLSDLLVTLNMASPQQVDVTTQAEELTTYRHRMNEHAMSLHTPIGNTGLTVFDAVGELVRLAAKGVSAASFAFAYAAAWSKGEMRERKHLIQDLATQLTHVSVPSNHPWRGCGIPSVLPADMTQIARDAGDAQMALEKLRDASDHLATQIPCVDDLSLANIARLIELGELACQMPPCDPSSQISDAWDTKHRRQLEKLVFEIGPAASEYRKRLAAKITDDAWSTDWSQTRQQLATRGRSLFRIFYRDYRQSSAKLAEHLTDRPPRSLDDKLSLLDMLMQWQQADGQLRQTDLLTKAMGDKYQQQETDWISLQSILKWRKTCDAAEIPETFLHRCSQPIDAKTIRQGIDNIKPLVQTATAHIQSLCSRLKLDIRSAFDADTERGVCITTWIQRLKQWQDRPLELQKWIAYYRRYQNAIAADLGEMADQIHRGHIEQDAVTDQFETAYHEAILRAAYCEFPQLAEFEGTSHEFALQRFVELDLGRINNARHQVSATHHSRLPTTVKSPGMKVLRHEMKKKMRHKPLRKMLELAGAEIQAIKPVFMMSPMSVAQYLPPGSVEFDLLLIDEASQVRPCDAIGAIARAKQIVVVGDDRQLPPTTFFAKTSHEIDDSEDYLESVGDLESVLGLCESQNMPRRMLRWHYRSLHQSLIAVSNREFYADQLYVVPSPIEESDDLGLKFHFLKDGVYDRGGSSTNAIEAQTVASAVMRHAHKQPHLSLGVGAFSVAQRDAILDEIERLRRQSPETESFFADEGPEPFFVKNLENIQGDERDCVFISVGYGRDSSGKLSMSFGPLNVDGGERRLNVLVTRAKQQCHVFTSIRSDDIDLTKTNARGVAALKTFLAYAEKGILNGESQQQKPPASEFEKQVATALTQHGYDVHAQVGMEGFVVDLAIVDPQRPGQYLIGIECDGESYRTATSARDRDRIRQQVLEDRGWIIHRIWSIDWFKNPDEQLQRVIATIRNLRPPS</sequence>
<dbReference type="PANTHER" id="PTHR10887">
    <property type="entry name" value="DNA2/NAM7 HELICASE FAMILY"/>
    <property type="match status" value="1"/>
</dbReference>
<keyword evidence="5" id="KW-0067">ATP-binding</keyword>
<dbReference type="InterPro" id="IPR047187">
    <property type="entry name" value="SF1_C_Upf1"/>
</dbReference>
<dbReference type="RefSeq" id="WP_146522200.1">
    <property type="nucleotide sequence ID" value="NZ_CP151726.1"/>
</dbReference>
<evidence type="ECO:0000256" key="1">
    <source>
        <dbReference type="SAM" id="MobiDB-lite"/>
    </source>
</evidence>
<accession>A0A5C6AGD3</accession>
<dbReference type="CDD" id="cd18808">
    <property type="entry name" value="SF1_C_Upf1"/>
    <property type="match status" value="1"/>
</dbReference>
<feature type="domain" description="DNA2/NAM7 helicase helicase" evidence="2">
    <location>
        <begin position="312"/>
        <end position="468"/>
    </location>
</feature>
<dbReference type="InterPro" id="IPR045055">
    <property type="entry name" value="DNA2/NAM7-like"/>
</dbReference>
<keyword evidence="5" id="KW-0547">Nucleotide-binding</keyword>
<reference evidence="5 6" key="1">
    <citation type="submission" date="2019-02" db="EMBL/GenBank/DDBJ databases">
        <title>Deep-cultivation of Planctomycetes and their phenomic and genomic characterization uncovers novel biology.</title>
        <authorList>
            <person name="Wiegand S."/>
            <person name="Jogler M."/>
            <person name="Boedeker C."/>
            <person name="Pinto D."/>
            <person name="Vollmers J."/>
            <person name="Rivas-Marin E."/>
            <person name="Kohn T."/>
            <person name="Peeters S.H."/>
            <person name="Heuer A."/>
            <person name="Rast P."/>
            <person name="Oberbeckmann S."/>
            <person name="Bunk B."/>
            <person name="Jeske O."/>
            <person name="Meyerdierks A."/>
            <person name="Storesund J.E."/>
            <person name="Kallscheuer N."/>
            <person name="Luecker S."/>
            <person name="Lage O.M."/>
            <person name="Pohl T."/>
            <person name="Merkel B.J."/>
            <person name="Hornburger P."/>
            <person name="Mueller R.-W."/>
            <person name="Bruemmer F."/>
            <person name="Labrenz M."/>
            <person name="Spormann A.M."/>
            <person name="Op Den Camp H."/>
            <person name="Overmann J."/>
            <person name="Amann R."/>
            <person name="Jetten M.S.M."/>
            <person name="Mascher T."/>
            <person name="Medema M.H."/>
            <person name="Devos D.P."/>
            <person name="Kaster A.-K."/>
            <person name="Ovreas L."/>
            <person name="Rohde M."/>
            <person name="Galperin M.Y."/>
            <person name="Jogler C."/>
        </authorList>
    </citation>
    <scope>NUCLEOTIDE SEQUENCE [LARGE SCALE GENOMIC DNA]</scope>
    <source>
        <strain evidence="5 6">Pla52n</strain>
    </source>
</reference>
<gene>
    <name evidence="5" type="primary">recD2_3</name>
    <name evidence="5" type="ORF">Pla52n_51860</name>
</gene>
<dbReference type="InterPro" id="IPR041677">
    <property type="entry name" value="DNA2/NAM7_AAA_11"/>
</dbReference>
<evidence type="ECO:0000259" key="2">
    <source>
        <dbReference type="Pfam" id="PF13086"/>
    </source>
</evidence>
<dbReference type="Proteomes" id="UP000320176">
    <property type="component" value="Unassembled WGS sequence"/>
</dbReference>